<proteinExistence type="predicted"/>
<feature type="transmembrane region" description="Helical" evidence="1">
    <location>
        <begin position="6"/>
        <end position="26"/>
    </location>
</feature>
<keyword evidence="2" id="KW-0238">DNA-binding</keyword>
<evidence type="ECO:0000313" key="2">
    <source>
        <dbReference type="EMBL" id="MBP2435898.1"/>
    </source>
</evidence>
<dbReference type="Proteomes" id="UP001519362">
    <property type="component" value="Unassembled WGS sequence"/>
</dbReference>
<feature type="transmembrane region" description="Helical" evidence="1">
    <location>
        <begin position="137"/>
        <end position="159"/>
    </location>
</feature>
<sequence>MLTVITAALYVVGLVLTGWGLFNAVISTQRDIIKAKDRIPQLQRLEAKQRAETKQLEQKRDADRAAKVEVNGGAQLTPEEHEAWHAQWKPVFAEMHIRHDSEHGEHGFVRATLENLPHLAQHESQWLLQRILDSNRWNLVLVGSGLVVTTIASISSLFLP</sequence>
<keyword evidence="1" id="KW-1133">Transmembrane helix</keyword>
<comment type="caution">
    <text evidence="2">The sequence shown here is derived from an EMBL/GenBank/DDBJ whole genome shotgun (WGS) entry which is preliminary data.</text>
</comment>
<name>A0ABS4ZF37_9MICO</name>
<keyword evidence="1" id="KW-0472">Membrane</keyword>
<keyword evidence="3" id="KW-1185">Reference proteome</keyword>
<evidence type="ECO:0000256" key="1">
    <source>
        <dbReference type="SAM" id="Phobius"/>
    </source>
</evidence>
<organism evidence="2 3">
    <name type="scientific">Microbacterium amylolyticum</name>
    <dbReference type="NCBI Taxonomy" id="936337"/>
    <lineage>
        <taxon>Bacteria</taxon>
        <taxon>Bacillati</taxon>
        <taxon>Actinomycetota</taxon>
        <taxon>Actinomycetes</taxon>
        <taxon>Micrococcales</taxon>
        <taxon>Microbacteriaceae</taxon>
        <taxon>Microbacterium</taxon>
    </lineage>
</organism>
<protein>
    <submittedName>
        <fullName evidence="2">Chromosome condensin MukBEF ATPase and DNA-binding subunit MukB</fullName>
    </submittedName>
</protein>
<dbReference type="EMBL" id="JAGIOL010000001">
    <property type="protein sequence ID" value="MBP2435898.1"/>
    <property type="molecule type" value="Genomic_DNA"/>
</dbReference>
<reference evidence="2 3" key="1">
    <citation type="submission" date="2021-03" db="EMBL/GenBank/DDBJ databases">
        <title>Sequencing the genomes of 1000 actinobacteria strains.</title>
        <authorList>
            <person name="Klenk H.-P."/>
        </authorList>
    </citation>
    <scope>NUCLEOTIDE SEQUENCE [LARGE SCALE GENOMIC DNA]</scope>
    <source>
        <strain evidence="2 3">DSM 24221</strain>
    </source>
</reference>
<dbReference type="RefSeq" id="WP_165131572.1">
    <property type="nucleotide sequence ID" value="NZ_CP049253.1"/>
</dbReference>
<keyword evidence="1" id="KW-0812">Transmembrane</keyword>
<gene>
    <name evidence="2" type="ORF">JOF34_000484</name>
</gene>
<dbReference type="GO" id="GO:0003677">
    <property type="term" value="F:DNA binding"/>
    <property type="evidence" value="ECO:0007669"/>
    <property type="project" value="UniProtKB-KW"/>
</dbReference>
<accession>A0ABS4ZF37</accession>
<evidence type="ECO:0000313" key="3">
    <source>
        <dbReference type="Proteomes" id="UP001519362"/>
    </source>
</evidence>